<sequence length="434" mass="46100">MPFRDRTDAGRRLAARLAHLRDQHPVVLGLPRGGVPVAALVAEALDAPLDVCLVRKLGVPYQPELGMGAIGEDGVRVVNEDVLRATGVSTADLARVEDHERAVLAQRAARYRGERHPVPVAGRTVVVVDDGIATGSTARAACRVARARGAARIVLAVPVAPRSFAGRLGDDADDVVCLETPRDFFAIGQFYGDFTQVDDEEVTACLRHAADRRHRPAAGGCEDREVEIPAGAVWLRGRLTLPEGATGVVAFVHGSGSSRHSPRNRFVATGLNRAGLGTLLFDLLTEDEERDRANVFDIGLLAGRLGGVTGWLREQPGTAGLALGYFGASTGAAAALWAAAEPGTRPAAVVSRGGRPDLAGPRLPEVTAPTLLVVGGADRLVLDLNRQAQARLRCENRLEVVPGATHLFEEPGTLERVTELARDWFTDHMAPAHV</sequence>
<evidence type="ECO:0000259" key="1">
    <source>
        <dbReference type="Pfam" id="PF00156"/>
    </source>
</evidence>
<dbReference type="Pfam" id="PF00156">
    <property type="entry name" value="Pribosyltran"/>
    <property type="match status" value="1"/>
</dbReference>
<protein>
    <submittedName>
        <fullName evidence="2">Phosphoribosyl transferase</fullName>
    </submittedName>
</protein>
<dbReference type="Gene3D" id="3.40.50.1820">
    <property type="entry name" value="alpha/beta hydrolase"/>
    <property type="match status" value="1"/>
</dbReference>
<dbReference type="RefSeq" id="WP_061921345.1">
    <property type="nucleotide sequence ID" value="NZ_KQ948856.1"/>
</dbReference>
<organism evidence="2 3">
    <name type="scientific">Streptomyces bungoensis</name>
    <dbReference type="NCBI Taxonomy" id="285568"/>
    <lineage>
        <taxon>Bacteria</taxon>
        <taxon>Bacillati</taxon>
        <taxon>Actinomycetota</taxon>
        <taxon>Actinomycetes</taxon>
        <taxon>Kitasatosporales</taxon>
        <taxon>Streptomycetaceae</taxon>
        <taxon>Streptomyces</taxon>
    </lineage>
</organism>
<dbReference type="InterPro" id="IPR029058">
    <property type="entry name" value="AB_hydrolase_fold"/>
</dbReference>
<dbReference type="OrthoDB" id="9810066at2"/>
<dbReference type="GO" id="GO:0016740">
    <property type="term" value="F:transferase activity"/>
    <property type="evidence" value="ECO:0007669"/>
    <property type="project" value="UniProtKB-KW"/>
</dbReference>
<dbReference type="InterPro" id="IPR029057">
    <property type="entry name" value="PRTase-like"/>
</dbReference>
<proteinExistence type="predicted"/>
<dbReference type="STRING" id="285568.AQJ66_15550"/>
<dbReference type="SUPFAM" id="SSF53474">
    <property type="entry name" value="alpha/beta-Hydrolases"/>
    <property type="match status" value="1"/>
</dbReference>
<comment type="caution">
    <text evidence="2">The sequence shown here is derived from an EMBL/GenBank/DDBJ whole genome shotgun (WGS) entry which is preliminary data.</text>
</comment>
<dbReference type="AlphaFoldDB" id="A0A101T382"/>
<feature type="domain" description="Phosphoribosyltransferase" evidence="1">
    <location>
        <begin position="9"/>
        <end position="186"/>
    </location>
</feature>
<dbReference type="EMBL" id="LMWX01000021">
    <property type="protein sequence ID" value="KUN84947.1"/>
    <property type="molecule type" value="Genomic_DNA"/>
</dbReference>
<gene>
    <name evidence="2" type="ORF">AQJ66_15550</name>
</gene>
<reference evidence="2 3" key="1">
    <citation type="submission" date="2015-10" db="EMBL/GenBank/DDBJ databases">
        <title>Draft genome sequence of Streptomyces bungoensis DSM 41781, type strain for the species Streptomyces bungoensis.</title>
        <authorList>
            <person name="Ruckert C."/>
            <person name="Winkler A."/>
            <person name="Kalinowski J."/>
            <person name="Kampfer P."/>
            <person name="Glaeser S."/>
        </authorList>
    </citation>
    <scope>NUCLEOTIDE SEQUENCE [LARGE SCALE GENOMIC DNA]</scope>
    <source>
        <strain evidence="2 3">DSM 41781</strain>
    </source>
</reference>
<dbReference type="Proteomes" id="UP000053024">
    <property type="component" value="Unassembled WGS sequence"/>
</dbReference>
<dbReference type="CDD" id="cd06223">
    <property type="entry name" value="PRTases_typeI"/>
    <property type="match status" value="1"/>
</dbReference>
<dbReference type="InterPro" id="IPR000836">
    <property type="entry name" value="PRTase_dom"/>
</dbReference>
<evidence type="ECO:0000313" key="3">
    <source>
        <dbReference type="Proteomes" id="UP000053024"/>
    </source>
</evidence>
<keyword evidence="3" id="KW-1185">Reference proteome</keyword>
<dbReference type="SUPFAM" id="SSF53271">
    <property type="entry name" value="PRTase-like"/>
    <property type="match status" value="1"/>
</dbReference>
<keyword evidence="2" id="KW-0808">Transferase</keyword>
<evidence type="ECO:0000313" key="2">
    <source>
        <dbReference type="EMBL" id="KUN84947.1"/>
    </source>
</evidence>
<name>A0A101T382_9ACTN</name>
<dbReference type="Gene3D" id="3.40.50.2020">
    <property type="match status" value="1"/>
</dbReference>
<dbReference type="Gene3D" id="3.30.1310.20">
    <property type="entry name" value="PRTase-like"/>
    <property type="match status" value="1"/>
</dbReference>
<accession>A0A101T382</accession>